<dbReference type="GO" id="GO:0006602">
    <property type="term" value="P:creatinine catabolic process"/>
    <property type="evidence" value="ECO:0007669"/>
    <property type="project" value="InterPro"/>
</dbReference>
<dbReference type="Gene3D" id="3.40.50.10310">
    <property type="entry name" value="Creatininase"/>
    <property type="match status" value="1"/>
</dbReference>
<dbReference type="PANTHER" id="PTHR35005:SF1">
    <property type="entry name" value="2-AMINO-5-FORMYLAMINO-6-RIBOSYLAMINOPYRIMIDIN-4(3H)-ONE 5'-MONOPHOSPHATE DEFORMYLASE"/>
    <property type="match status" value="1"/>
</dbReference>
<dbReference type="Pfam" id="PF02633">
    <property type="entry name" value="Creatininase"/>
    <property type="match status" value="1"/>
</dbReference>
<comment type="cofactor">
    <cofactor evidence="1">
        <name>Zn(2+)</name>
        <dbReference type="ChEBI" id="CHEBI:29105"/>
    </cofactor>
</comment>
<keyword evidence="4" id="KW-0862">Zinc</keyword>
<dbReference type="AlphaFoldDB" id="A0A9D1I3K9"/>
<dbReference type="SUPFAM" id="SSF102215">
    <property type="entry name" value="Creatininase"/>
    <property type="match status" value="1"/>
</dbReference>
<keyword evidence="3 6" id="KW-0378">Hydrolase</keyword>
<gene>
    <name evidence="6" type="ORF">IAD16_04280</name>
</gene>
<comment type="caution">
    <text evidence="6">The sequence shown here is derived from an EMBL/GenBank/DDBJ whole genome shotgun (WGS) entry which is preliminary data.</text>
</comment>
<comment type="similarity">
    <text evidence="5">Belongs to the creatininase superfamily.</text>
</comment>
<dbReference type="GO" id="GO:0046872">
    <property type="term" value="F:metal ion binding"/>
    <property type="evidence" value="ECO:0007669"/>
    <property type="project" value="UniProtKB-KW"/>
</dbReference>
<dbReference type="PANTHER" id="PTHR35005">
    <property type="entry name" value="3-DEHYDRO-SCYLLO-INOSOSE HYDROLASE"/>
    <property type="match status" value="1"/>
</dbReference>
<dbReference type="EMBL" id="DVMO01000062">
    <property type="protein sequence ID" value="HIU27574.1"/>
    <property type="molecule type" value="Genomic_DNA"/>
</dbReference>
<dbReference type="GO" id="GO:0006601">
    <property type="term" value="P:creatine biosynthetic process"/>
    <property type="evidence" value="ECO:0007669"/>
    <property type="project" value="InterPro"/>
</dbReference>
<organism evidence="6 7">
    <name type="scientific">Candidatus Fimisoma avicola</name>
    <dbReference type="NCBI Taxonomy" id="2840826"/>
    <lineage>
        <taxon>Bacteria</taxon>
        <taxon>Bacillati</taxon>
        <taxon>Bacillota</taxon>
        <taxon>Clostridia</taxon>
        <taxon>Eubacteriales</taxon>
        <taxon>Candidatus Fimisoma</taxon>
    </lineage>
</organism>
<protein>
    <submittedName>
        <fullName evidence="6">Creatininase</fullName>
        <ecNumber evidence="6">3.5.2.10</ecNumber>
    </submittedName>
</protein>
<reference evidence="6" key="2">
    <citation type="journal article" date="2021" name="PeerJ">
        <title>Extensive microbial diversity within the chicken gut microbiome revealed by metagenomics and culture.</title>
        <authorList>
            <person name="Gilroy R."/>
            <person name="Ravi A."/>
            <person name="Getino M."/>
            <person name="Pursley I."/>
            <person name="Horton D.L."/>
            <person name="Alikhan N.F."/>
            <person name="Baker D."/>
            <person name="Gharbi K."/>
            <person name="Hall N."/>
            <person name="Watson M."/>
            <person name="Adriaenssens E.M."/>
            <person name="Foster-Nyarko E."/>
            <person name="Jarju S."/>
            <person name="Secka A."/>
            <person name="Antonio M."/>
            <person name="Oren A."/>
            <person name="Chaudhuri R.R."/>
            <person name="La Ragione R."/>
            <person name="Hildebrand F."/>
            <person name="Pallen M.J."/>
        </authorList>
    </citation>
    <scope>NUCLEOTIDE SEQUENCE</scope>
    <source>
        <strain evidence="6">11300</strain>
    </source>
</reference>
<accession>A0A9D1I3K9</accession>
<evidence type="ECO:0000256" key="5">
    <source>
        <dbReference type="ARBA" id="ARBA00024029"/>
    </source>
</evidence>
<dbReference type="InterPro" id="IPR031034">
    <property type="entry name" value="Creatininase"/>
</dbReference>
<sequence>MKSIKMNELSWTELQQEIKAGTGIILPVGATEQHGEHLPICTDSFFAEEIALKSAEKAGLLVAPTITYGTNSLPLSGGGQGFIGTVSIDGDVFIRHLSNVIRELMRFGFKKIVIYNWHGENASYVWEAAWQATDRGKETKTKLQIFTHGVDAFSDEILNKAFGNDFPGWNRDHAGILETSMMMYLRPDYVDETKFKDEISEEYPWYEELPIRQAVITKSGSLWKESYSTAELGKLFYDYIVEETVKALKECKE</sequence>
<evidence type="ECO:0000256" key="4">
    <source>
        <dbReference type="ARBA" id="ARBA00022833"/>
    </source>
</evidence>
<dbReference type="InterPro" id="IPR003785">
    <property type="entry name" value="Creatininase/forma_Hydrolase"/>
</dbReference>
<name>A0A9D1I3K9_9FIRM</name>
<dbReference type="EC" id="3.5.2.10" evidence="6"/>
<keyword evidence="2" id="KW-0479">Metal-binding</keyword>
<dbReference type="InterPro" id="IPR024087">
    <property type="entry name" value="Creatininase-like_sf"/>
</dbReference>
<dbReference type="NCBIfam" id="TIGR04448">
    <property type="entry name" value="creatininase"/>
    <property type="match status" value="1"/>
</dbReference>
<dbReference type="GO" id="GO:0016811">
    <property type="term" value="F:hydrolase activity, acting on carbon-nitrogen (but not peptide) bonds, in linear amides"/>
    <property type="evidence" value="ECO:0007669"/>
    <property type="project" value="TreeGrafter"/>
</dbReference>
<evidence type="ECO:0000256" key="3">
    <source>
        <dbReference type="ARBA" id="ARBA00022801"/>
    </source>
</evidence>
<evidence type="ECO:0000256" key="1">
    <source>
        <dbReference type="ARBA" id="ARBA00001947"/>
    </source>
</evidence>
<evidence type="ECO:0000256" key="2">
    <source>
        <dbReference type="ARBA" id="ARBA00022723"/>
    </source>
</evidence>
<proteinExistence type="inferred from homology"/>
<evidence type="ECO:0000313" key="7">
    <source>
        <dbReference type="Proteomes" id="UP000824091"/>
    </source>
</evidence>
<evidence type="ECO:0000313" key="6">
    <source>
        <dbReference type="EMBL" id="HIU27574.1"/>
    </source>
</evidence>
<dbReference type="Proteomes" id="UP000824091">
    <property type="component" value="Unassembled WGS sequence"/>
</dbReference>
<dbReference type="GO" id="GO:0047789">
    <property type="term" value="F:creatininase activity"/>
    <property type="evidence" value="ECO:0007669"/>
    <property type="project" value="UniProtKB-EC"/>
</dbReference>
<dbReference type="GO" id="GO:0009231">
    <property type="term" value="P:riboflavin biosynthetic process"/>
    <property type="evidence" value="ECO:0007669"/>
    <property type="project" value="TreeGrafter"/>
</dbReference>
<reference evidence="6" key="1">
    <citation type="submission" date="2020-10" db="EMBL/GenBank/DDBJ databases">
        <authorList>
            <person name="Gilroy R."/>
        </authorList>
    </citation>
    <scope>NUCLEOTIDE SEQUENCE</scope>
    <source>
        <strain evidence="6">11300</strain>
    </source>
</reference>